<accession>A0A6V1RB38</accession>
<feature type="compositionally biased region" description="Acidic residues" evidence="3">
    <location>
        <begin position="475"/>
        <end position="488"/>
    </location>
</feature>
<evidence type="ECO:0000256" key="3">
    <source>
        <dbReference type="SAM" id="MobiDB-lite"/>
    </source>
</evidence>
<feature type="coiled-coil region" evidence="2">
    <location>
        <begin position="396"/>
        <end position="437"/>
    </location>
</feature>
<dbReference type="Gene3D" id="3.20.80.10">
    <property type="entry name" value="Regulatory factor, effector binding domain"/>
    <property type="match status" value="1"/>
</dbReference>
<feature type="signal peptide" evidence="4">
    <location>
        <begin position="1"/>
        <end position="16"/>
    </location>
</feature>
<reference evidence="5" key="1">
    <citation type="submission" date="2021-01" db="EMBL/GenBank/DDBJ databases">
        <authorList>
            <person name="Corre E."/>
            <person name="Pelletier E."/>
            <person name="Niang G."/>
            <person name="Scheremetjew M."/>
            <person name="Finn R."/>
            <person name="Kale V."/>
            <person name="Holt S."/>
            <person name="Cochrane G."/>
            <person name="Meng A."/>
            <person name="Brown T."/>
            <person name="Cohen L."/>
        </authorList>
    </citation>
    <scope>NUCLEOTIDE SEQUENCE</scope>
    <source>
        <strain evidence="5">CCMP3107</strain>
    </source>
</reference>
<protein>
    <recommendedName>
        <fullName evidence="9">SOUL heme-binding protein</fullName>
    </recommendedName>
</protein>
<evidence type="ECO:0000313" key="8">
    <source>
        <dbReference type="EMBL" id="CAE0634284.1"/>
    </source>
</evidence>
<dbReference type="EMBL" id="HBIU01028168">
    <property type="protein sequence ID" value="CAE0634282.1"/>
    <property type="molecule type" value="Transcribed_RNA"/>
</dbReference>
<dbReference type="EMBL" id="HBIU01028170">
    <property type="protein sequence ID" value="CAE0634284.1"/>
    <property type="molecule type" value="Transcribed_RNA"/>
</dbReference>
<evidence type="ECO:0008006" key="9">
    <source>
        <dbReference type="Google" id="ProtNLM"/>
    </source>
</evidence>
<name>A0A6V1RB38_HETAK</name>
<dbReference type="SUPFAM" id="SSF55136">
    <property type="entry name" value="Probable bacterial effector-binding domain"/>
    <property type="match status" value="1"/>
</dbReference>
<proteinExistence type="inferred from homology"/>
<evidence type="ECO:0000256" key="2">
    <source>
        <dbReference type="SAM" id="Coils"/>
    </source>
</evidence>
<dbReference type="InterPro" id="IPR006917">
    <property type="entry name" value="SOUL_heme-bd"/>
</dbReference>
<feature type="region of interest" description="Disordered" evidence="3">
    <location>
        <begin position="469"/>
        <end position="488"/>
    </location>
</feature>
<feature type="chain" id="PRO_5036192532" description="SOUL heme-binding protein" evidence="4">
    <location>
        <begin position="17"/>
        <end position="488"/>
    </location>
</feature>
<evidence type="ECO:0000256" key="4">
    <source>
        <dbReference type="SAM" id="SignalP"/>
    </source>
</evidence>
<gene>
    <name evidence="5" type="ORF">HAKA00212_LOCUS12997</name>
    <name evidence="6" type="ORF">HAKA00212_LOCUS12998</name>
    <name evidence="7" type="ORF">HAKA00212_LOCUS12999</name>
    <name evidence="8" type="ORF">HAKA00212_LOCUS13000</name>
</gene>
<dbReference type="EMBL" id="HBIU01028169">
    <property type="protein sequence ID" value="CAE0634283.1"/>
    <property type="molecule type" value="Transcribed_RNA"/>
</dbReference>
<dbReference type="PANTHER" id="PTHR11220:SF58">
    <property type="entry name" value="SOUL HEME-BINDING FAMILY PROTEIN"/>
    <property type="match status" value="1"/>
</dbReference>
<dbReference type="InterPro" id="IPR011256">
    <property type="entry name" value="Reg_factor_effector_dom_sf"/>
</dbReference>
<evidence type="ECO:0000313" key="6">
    <source>
        <dbReference type="EMBL" id="CAE0634282.1"/>
    </source>
</evidence>
<evidence type="ECO:0000313" key="7">
    <source>
        <dbReference type="EMBL" id="CAE0634283.1"/>
    </source>
</evidence>
<dbReference type="PANTHER" id="PTHR11220">
    <property type="entry name" value="HEME-BINDING PROTEIN-RELATED"/>
    <property type="match status" value="1"/>
</dbReference>
<dbReference type="AlphaFoldDB" id="A0A6V1RB38"/>
<keyword evidence="2" id="KW-0175">Coiled coil</keyword>
<sequence>MLAKLVFLLALSVGHAFVINPRLGSSTKLRVAHKVLYSTTEESTEESFLTWQEKLEIVLDPRASLSEKQTLLQDLLKQSPEIRDAVLDAIDQDSVEKLLPPKGQSRFEPFAELIRATDAVRRQVVRDILPRVAEDGPRVAERLRAELEELRADPEKARRRMGDPEKLRETLRDPEKVREAVQSIITESKNIYSRTPEGLETPKYSVVQATPAFEIRSYEAYATATTAMDGAESMDDPFESGRGFNTLAGYLFGDNEAEEPMEMTIPVAISRAADGGRTMAFVLPSQYTPESAPAPKADANITVAQTKAGMMVAAVEFPGFATEGEIERQRVKLLEALEDAGEYEVKDPEAYTVLQYNPPYTLPVFRRNELTVEVRPVSAAREATAAAAVAAVEGVRAAAAEAVEEAEGAARDLMNAVDQAEGIAREVEETVDDLVDQYGDFIKETSKKYGGELPAPGTASEDDASLFSNQISLSEEQEQSSDDDDGKK</sequence>
<evidence type="ECO:0000313" key="5">
    <source>
        <dbReference type="EMBL" id="CAE0634281.1"/>
    </source>
</evidence>
<dbReference type="Pfam" id="PF04832">
    <property type="entry name" value="SOUL"/>
    <property type="match status" value="1"/>
</dbReference>
<organism evidence="5">
    <name type="scientific">Heterosigma akashiwo</name>
    <name type="common">Chromophytic alga</name>
    <name type="synonym">Heterosigma carterae</name>
    <dbReference type="NCBI Taxonomy" id="2829"/>
    <lineage>
        <taxon>Eukaryota</taxon>
        <taxon>Sar</taxon>
        <taxon>Stramenopiles</taxon>
        <taxon>Ochrophyta</taxon>
        <taxon>Raphidophyceae</taxon>
        <taxon>Chattonellales</taxon>
        <taxon>Chattonellaceae</taxon>
        <taxon>Heterosigma</taxon>
    </lineage>
</organism>
<keyword evidence="4" id="KW-0732">Signal</keyword>
<evidence type="ECO:0000256" key="1">
    <source>
        <dbReference type="ARBA" id="ARBA00009817"/>
    </source>
</evidence>
<dbReference type="EMBL" id="HBIU01028167">
    <property type="protein sequence ID" value="CAE0634281.1"/>
    <property type="molecule type" value="Transcribed_RNA"/>
</dbReference>
<comment type="similarity">
    <text evidence="1">Belongs to the HEBP family.</text>
</comment>